<dbReference type="RefSeq" id="WP_170198718.1">
    <property type="nucleotide sequence ID" value="NZ_BMPV01000006.1"/>
</dbReference>
<dbReference type="PROSITE" id="PS00108">
    <property type="entry name" value="PROTEIN_KINASE_ST"/>
    <property type="match status" value="1"/>
</dbReference>
<dbReference type="GO" id="GO:0005524">
    <property type="term" value="F:ATP binding"/>
    <property type="evidence" value="ECO:0007669"/>
    <property type="project" value="UniProtKB-KW"/>
</dbReference>
<evidence type="ECO:0000256" key="2">
    <source>
        <dbReference type="ARBA" id="ARBA00022527"/>
    </source>
</evidence>
<keyword evidence="10" id="KW-1133">Transmembrane helix</keyword>
<dbReference type="InterPro" id="IPR000719">
    <property type="entry name" value="Prot_kinase_dom"/>
</dbReference>
<reference evidence="12 13" key="1">
    <citation type="submission" date="2019-06" db="EMBL/GenBank/DDBJ databases">
        <title>Sequencing the genomes of 1000 actinobacteria strains.</title>
        <authorList>
            <person name="Klenk H.-P."/>
        </authorList>
    </citation>
    <scope>NUCLEOTIDE SEQUENCE [LARGE SCALE GENOMIC DNA]</scope>
    <source>
        <strain evidence="12 13">DSM 43186</strain>
    </source>
</reference>
<evidence type="ECO:0000256" key="4">
    <source>
        <dbReference type="ARBA" id="ARBA00022741"/>
    </source>
</evidence>
<evidence type="ECO:0000313" key="13">
    <source>
        <dbReference type="Proteomes" id="UP000319213"/>
    </source>
</evidence>
<evidence type="ECO:0000256" key="3">
    <source>
        <dbReference type="ARBA" id="ARBA00022679"/>
    </source>
</evidence>
<keyword evidence="5 12" id="KW-0418">Kinase</keyword>
<evidence type="ECO:0000256" key="7">
    <source>
        <dbReference type="ARBA" id="ARBA00047899"/>
    </source>
</evidence>
<dbReference type="CDD" id="cd14014">
    <property type="entry name" value="STKc_PknB_like"/>
    <property type="match status" value="1"/>
</dbReference>
<dbReference type="Proteomes" id="UP000319213">
    <property type="component" value="Unassembled WGS sequence"/>
</dbReference>
<evidence type="ECO:0000256" key="9">
    <source>
        <dbReference type="SAM" id="MobiDB-lite"/>
    </source>
</evidence>
<evidence type="ECO:0000313" key="12">
    <source>
        <dbReference type="EMBL" id="TQM74346.1"/>
    </source>
</evidence>
<dbReference type="Pfam" id="PF00069">
    <property type="entry name" value="Pkinase"/>
    <property type="match status" value="1"/>
</dbReference>
<dbReference type="SMART" id="SM00220">
    <property type="entry name" value="S_TKc"/>
    <property type="match status" value="1"/>
</dbReference>
<dbReference type="GO" id="GO:0004674">
    <property type="term" value="F:protein serine/threonine kinase activity"/>
    <property type="evidence" value="ECO:0007669"/>
    <property type="project" value="UniProtKB-KW"/>
</dbReference>
<keyword evidence="2" id="KW-0723">Serine/threonine-protein kinase</keyword>
<keyword evidence="10" id="KW-0812">Transmembrane</keyword>
<dbReference type="AlphaFoldDB" id="A0A543IUT1"/>
<accession>A0A543IUT1</accession>
<gene>
    <name evidence="12" type="ORF">FHX40_1016</name>
</gene>
<dbReference type="PANTHER" id="PTHR43289:SF34">
    <property type="entry name" value="SERINE_THREONINE-PROTEIN KINASE YBDM-RELATED"/>
    <property type="match status" value="1"/>
</dbReference>
<feature type="region of interest" description="Disordered" evidence="9">
    <location>
        <begin position="317"/>
        <end position="383"/>
    </location>
</feature>
<dbReference type="EC" id="2.7.11.1" evidence="1"/>
<dbReference type="InterPro" id="IPR008271">
    <property type="entry name" value="Ser/Thr_kinase_AS"/>
</dbReference>
<sequence>MDLGVRLADRYTLEERVASGGTAEVWRAWDEVLARSVAVKLVSAGGRRGAAFRRRFRDEARSAAGLTHPRVVAIHDYGETEDGFGARTPYLVMEFLHGETLAERLARGPLPVAEAARVCGQVAEALAAAHRAGLVHRDVKPANVFLTPDGVKVLDFGIAWALRGDPVRADPFVWTAPVDPEEPAGPAPYLAPEQLAGQEVTPAADVYALGVILGECLTGGREADAEPPAETPARVVELWRRCRAADPAERPPAAEVAAVLAASLPASLDVPTPPSGVPAVPKPRRTPNPAVGAVATTGLVLVVSALLIGLLVPGGERRTAPEDAAARPVPTQLRATGPAPDTADPSGDVAPEAEVDAGTGIAVETEPADPDTGGQTGTAGRDTSSETMLALAQVASVVQQGLAAGEIRSDVALDFTNLVTNLRNDIVAGTEGEVRARVAALRAKIHTRLREGALSRRYAEVLADSLPDAS</sequence>
<keyword evidence="13" id="KW-1185">Reference proteome</keyword>
<dbReference type="Gene3D" id="3.30.200.20">
    <property type="entry name" value="Phosphorylase Kinase, domain 1"/>
    <property type="match status" value="1"/>
</dbReference>
<protein>
    <recommendedName>
        <fullName evidence="1">non-specific serine/threonine protein kinase</fullName>
        <ecNumber evidence="1">2.7.11.1</ecNumber>
    </recommendedName>
</protein>
<evidence type="ECO:0000256" key="1">
    <source>
        <dbReference type="ARBA" id="ARBA00012513"/>
    </source>
</evidence>
<dbReference type="EMBL" id="VFPQ01000001">
    <property type="protein sequence ID" value="TQM74346.1"/>
    <property type="molecule type" value="Genomic_DNA"/>
</dbReference>
<evidence type="ECO:0000256" key="5">
    <source>
        <dbReference type="ARBA" id="ARBA00022777"/>
    </source>
</evidence>
<dbReference type="Gene3D" id="1.10.510.10">
    <property type="entry name" value="Transferase(Phosphotransferase) domain 1"/>
    <property type="match status" value="1"/>
</dbReference>
<evidence type="ECO:0000256" key="10">
    <source>
        <dbReference type="SAM" id="Phobius"/>
    </source>
</evidence>
<keyword evidence="10" id="KW-0472">Membrane</keyword>
<dbReference type="PANTHER" id="PTHR43289">
    <property type="entry name" value="MITOGEN-ACTIVATED PROTEIN KINASE KINASE KINASE 20-RELATED"/>
    <property type="match status" value="1"/>
</dbReference>
<dbReference type="PROSITE" id="PS50011">
    <property type="entry name" value="PROTEIN_KINASE_DOM"/>
    <property type="match status" value="1"/>
</dbReference>
<comment type="catalytic activity">
    <reaction evidence="8">
        <text>L-seryl-[protein] + ATP = O-phospho-L-seryl-[protein] + ADP + H(+)</text>
        <dbReference type="Rhea" id="RHEA:17989"/>
        <dbReference type="Rhea" id="RHEA-COMP:9863"/>
        <dbReference type="Rhea" id="RHEA-COMP:11604"/>
        <dbReference type="ChEBI" id="CHEBI:15378"/>
        <dbReference type="ChEBI" id="CHEBI:29999"/>
        <dbReference type="ChEBI" id="CHEBI:30616"/>
        <dbReference type="ChEBI" id="CHEBI:83421"/>
        <dbReference type="ChEBI" id="CHEBI:456216"/>
        <dbReference type="EC" id="2.7.11.1"/>
    </reaction>
</comment>
<dbReference type="SUPFAM" id="SSF56112">
    <property type="entry name" value="Protein kinase-like (PK-like)"/>
    <property type="match status" value="1"/>
</dbReference>
<keyword evidence="6" id="KW-0067">ATP-binding</keyword>
<dbReference type="InterPro" id="IPR011009">
    <property type="entry name" value="Kinase-like_dom_sf"/>
</dbReference>
<proteinExistence type="predicted"/>
<dbReference type="FunFam" id="3.30.200.20:FF:000035">
    <property type="entry name" value="Serine/threonine protein kinase Stk1"/>
    <property type="match status" value="1"/>
</dbReference>
<feature type="domain" description="Protein kinase" evidence="11">
    <location>
        <begin position="11"/>
        <end position="330"/>
    </location>
</feature>
<evidence type="ECO:0000256" key="6">
    <source>
        <dbReference type="ARBA" id="ARBA00022840"/>
    </source>
</evidence>
<comment type="catalytic activity">
    <reaction evidence="7">
        <text>L-threonyl-[protein] + ATP = O-phospho-L-threonyl-[protein] + ADP + H(+)</text>
        <dbReference type="Rhea" id="RHEA:46608"/>
        <dbReference type="Rhea" id="RHEA-COMP:11060"/>
        <dbReference type="Rhea" id="RHEA-COMP:11605"/>
        <dbReference type="ChEBI" id="CHEBI:15378"/>
        <dbReference type="ChEBI" id="CHEBI:30013"/>
        <dbReference type="ChEBI" id="CHEBI:30616"/>
        <dbReference type="ChEBI" id="CHEBI:61977"/>
        <dbReference type="ChEBI" id="CHEBI:456216"/>
        <dbReference type="EC" id="2.7.11.1"/>
    </reaction>
</comment>
<comment type="caution">
    <text evidence="12">The sequence shown here is derived from an EMBL/GenBank/DDBJ whole genome shotgun (WGS) entry which is preliminary data.</text>
</comment>
<keyword evidence="3" id="KW-0808">Transferase</keyword>
<feature type="transmembrane region" description="Helical" evidence="10">
    <location>
        <begin position="290"/>
        <end position="312"/>
    </location>
</feature>
<evidence type="ECO:0000256" key="8">
    <source>
        <dbReference type="ARBA" id="ARBA00048679"/>
    </source>
</evidence>
<keyword evidence="4" id="KW-0547">Nucleotide-binding</keyword>
<name>A0A543IUT1_9ACTN</name>
<organism evidence="12 13">
    <name type="scientific">Thermopolyspora flexuosa</name>
    <dbReference type="NCBI Taxonomy" id="103836"/>
    <lineage>
        <taxon>Bacteria</taxon>
        <taxon>Bacillati</taxon>
        <taxon>Actinomycetota</taxon>
        <taxon>Actinomycetes</taxon>
        <taxon>Streptosporangiales</taxon>
        <taxon>Streptosporangiaceae</taxon>
        <taxon>Thermopolyspora</taxon>
    </lineage>
</organism>
<evidence type="ECO:0000259" key="11">
    <source>
        <dbReference type="PROSITE" id="PS50011"/>
    </source>
</evidence>